<dbReference type="HAMAP" id="MF_00984">
    <property type="entry name" value="SSB"/>
    <property type="match status" value="1"/>
</dbReference>
<dbReference type="GO" id="GO:0009295">
    <property type="term" value="C:nucleoid"/>
    <property type="evidence" value="ECO:0007669"/>
    <property type="project" value="TreeGrafter"/>
</dbReference>
<dbReference type="RefSeq" id="WP_115451629.1">
    <property type="nucleotide sequence ID" value="NZ_QNQT01000002.1"/>
</dbReference>
<comment type="subunit">
    <text evidence="2">Homotetramer.</text>
</comment>
<dbReference type="Pfam" id="PF00436">
    <property type="entry name" value="SSB"/>
    <property type="match status" value="1"/>
</dbReference>
<evidence type="ECO:0000256" key="1">
    <source>
        <dbReference type="ARBA" id="ARBA00023125"/>
    </source>
</evidence>
<dbReference type="OrthoDB" id="9809878at2"/>
<dbReference type="GO" id="GO:0003697">
    <property type="term" value="F:single-stranded DNA binding"/>
    <property type="evidence" value="ECO:0007669"/>
    <property type="project" value="UniProtKB-UniRule"/>
</dbReference>
<dbReference type="CDD" id="cd04496">
    <property type="entry name" value="SSB_OBF"/>
    <property type="match status" value="1"/>
</dbReference>
<dbReference type="Proteomes" id="UP000257144">
    <property type="component" value="Unassembled WGS sequence"/>
</dbReference>
<dbReference type="PANTHER" id="PTHR10302:SF27">
    <property type="entry name" value="SINGLE-STRANDED DNA-BINDING PROTEIN"/>
    <property type="match status" value="1"/>
</dbReference>
<sequence length="207" mass="23070">MINQVTLVGRLTKNPELKVTTEGTPVSNVILAVNRHYKNSHGDFDTDFVQCTLWKKAAENTVQYCRKGSVVGITGRIQTRHYDNQEGKRVYVTEVVAESIRFLSSKPADSVPHDQENSRPVPIPGMDAPRNAEPEPIPFLRKEQPVGQEQLGTANFDSGANNSNYQQLQQQQAAGHESPLRSQQIAPPPFTFEREPSAPSKEEFPFG</sequence>
<dbReference type="NCBIfam" id="TIGR00621">
    <property type="entry name" value="ssb"/>
    <property type="match status" value="1"/>
</dbReference>
<dbReference type="EMBL" id="QNQT01000002">
    <property type="protein sequence ID" value="RDU37960.1"/>
    <property type="molecule type" value="Genomic_DNA"/>
</dbReference>
<dbReference type="AlphaFoldDB" id="A0A3D8GU16"/>
<feature type="compositionally biased region" description="Basic and acidic residues" evidence="4">
    <location>
        <begin position="192"/>
        <end position="207"/>
    </location>
</feature>
<keyword evidence="6" id="KW-1185">Reference proteome</keyword>
<comment type="caution">
    <text evidence="2">Lacks conserved residue(s) required for the propagation of feature annotation.</text>
</comment>
<organism evidence="5 6">
    <name type="scientific">Neobacillus piezotolerans</name>
    <dbReference type="NCBI Taxonomy" id="2259171"/>
    <lineage>
        <taxon>Bacteria</taxon>
        <taxon>Bacillati</taxon>
        <taxon>Bacillota</taxon>
        <taxon>Bacilli</taxon>
        <taxon>Bacillales</taxon>
        <taxon>Bacillaceae</taxon>
        <taxon>Neobacillus</taxon>
    </lineage>
</organism>
<keyword evidence="1 2" id="KW-0238">DNA-binding</keyword>
<proteinExistence type="inferred from homology"/>
<dbReference type="GO" id="GO:0006260">
    <property type="term" value="P:DNA replication"/>
    <property type="evidence" value="ECO:0007669"/>
    <property type="project" value="InterPro"/>
</dbReference>
<name>A0A3D8GU16_9BACI</name>
<gene>
    <name evidence="5" type="ORF">DRW41_06730</name>
</gene>
<dbReference type="PANTHER" id="PTHR10302">
    <property type="entry name" value="SINGLE-STRANDED DNA-BINDING PROTEIN"/>
    <property type="match status" value="1"/>
</dbReference>
<evidence type="ECO:0000256" key="4">
    <source>
        <dbReference type="SAM" id="MobiDB-lite"/>
    </source>
</evidence>
<dbReference type="InterPro" id="IPR011344">
    <property type="entry name" value="ssDNA-bd"/>
</dbReference>
<comment type="caution">
    <text evidence="5">The sequence shown here is derived from an EMBL/GenBank/DDBJ whole genome shotgun (WGS) entry which is preliminary data.</text>
</comment>
<evidence type="ECO:0000313" key="5">
    <source>
        <dbReference type="EMBL" id="RDU37960.1"/>
    </source>
</evidence>
<dbReference type="Gene3D" id="2.40.50.140">
    <property type="entry name" value="Nucleic acid-binding proteins"/>
    <property type="match status" value="1"/>
</dbReference>
<accession>A0A3D8GU16</accession>
<evidence type="ECO:0000256" key="2">
    <source>
        <dbReference type="HAMAP-Rule" id="MF_00984"/>
    </source>
</evidence>
<dbReference type="SUPFAM" id="SSF50249">
    <property type="entry name" value="Nucleic acid-binding proteins"/>
    <property type="match status" value="1"/>
</dbReference>
<evidence type="ECO:0000256" key="3">
    <source>
        <dbReference type="RuleBase" id="RU000524"/>
    </source>
</evidence>
<feature type="region of interest" description="Disordered" evidence="4">
    <location>
        <begin position="106"/>
        <end position="207"/>
    </location>
</feature>
<dbReference type="InterPro" id="IPR000424">
    <property type="entry name" value="Primosome_PriB/ssb"/>
</dbReference>
<evidence type="ECO:0000313" key="6">
    <source>
        <dbReference type="Proteomes" id="UP000257144"/>
    </source>
</evidence>
<protein>
    <recommendedName>
        <fullName evidence="2 3">Single-stranded DNA-binding protein</fullName>
        <shortName evidence="2">SSB</shortName>
    </recommendedName>
</protein>
<reference evidence="5 6" key="1">
    <citation type="submission" date="2018-07" db="EMBL/GenBank/DDBJ databases">
        <title>Bacillus sp. YLB-04 draft genome sequence.</title>
        <authorList>
            <person name="Yu L."/>
            <person name="Tang X."/>
        </authorList>
    </citation>
    <scope>NUCLEOTIDE SEQUENCE [LARGE SCALE GENOMIC DNA]</scope>
    <source>
        <strain evidence="5 6">YLB-04</strain>
    </source>
</reference>
<dbReference type="PROSITE" id="PS50935">
    <property type="entry name" value="SSB"/>
    <property type="match status" value="1"/>
</dbReference>
<dbReference type="InterPro" id="IPR012340">
    <property type="entry name" value="NA-bd_OB-fold"/>
</dbReference>
<feature type="compositionally biased region" description="Polar residues" evidence="4">
    <location>
        <begin position="150"/>
        <end position="165"/>
    </location>
</feature>